<comment type="caution">
    <text evidence="2">The sequence shown here is derived from an EMBL/GenBank/DDBJ whole genome shotgun (WGS) entry which is preliminary data.</text>
</comment>
<dbReference type="Proteomes" id="UP000306378">
    <property type="component" value="Unassembled WGS sequence"/>
</dbReference>
<evidence type="ECO:0000313" key="2">
    <source>
        <dbReference type="EMBL" id="TLF72876.1"/>
    </source>
</evidence>
<dbReference type="RefSeq" id="WP_138452742.1">
    <property type="nucleotide sequence ID" value="NZ_VBUT01000014.1"/>
</dbReference>
<dbReference type="InterPro" id="IPR009061">
    <property type="entry name" value="DNA-bd_dom_put_sf"/>
</dbReference>
<gene>
    <name evidence="2" type="ORF">FEK34_28035</name>
</gene>
<feature type="domain" description="Helix-turn-helix" evidence="1">
    <location>
        <begin position="72"/>
        <end position="120"/>
    </location>
</feature>
<dbReference type="InterPro" id="IPR041657">
    <property type="entry name" value="HTH_17"/>
</dbReference>
<evidence type="ECO:0000259" key="1">
    <source>
        <dbReference type="Pfam" id="PF12728"/>
    </source>
</evidence>
<dbReference type="AlphaFoldDB" id="A0A5R8NB68"/>
<organism evidence="2 3">
    <name type="scientific">Nocardia cyriacigeorgica</name>
    <dbReference type="NCBI Taxonomy" id="135487"/>
    <lineage>
        <taxon>Bacteria</taxon>
        <taxon>Bacillati</taxon>
        <taxon>Actinomycetota</taxon>
        <taxon>Actinomycetes</taxon>
        <taxon>Mycobacteriales</taxon>
        <taxon>Nocardiaceae</taxon>
        <taxon>Nocardia</taxon>
    </lineage>
</organism>
<evidence type="ECO:0000313" key="3">
    <source>
        <dbReference type="Proteomes" id="UP000306378"/>
    </source>
</evidence>
<name>A0A5R8NB68_9NOCA</name>
<dbReference type="SUPFAM" id="SSF46955">
    <property type="entry name" value="Putative DNA-binding domain"/>
    <property type="match status" value="1"/>
</dbReference>
<reference evidence="2 3" key="1">
    <citation type="submission" date="2019-05" db="EMBL/GenBank/DDBJ databases">
        <title>Genomes sequences of two Nocardia cyriacigeorgica environmental isolates, type strains Nocardia asteroides ATCC 19247 and Nocardia cyriacigeorgica DSM 44484.</title>
        <authorList>
            <person name="Vautrin F."/>
            <person name="Bergeron E."/>
            <person name="Dubost A."/>
            <person name="Abrouk D."/>
            <person name="Rodriguez Nava V."/>
            <person name="Pujic P."/>
        </authorList>
    </citation>
    <scope>NUCLEOTIDE SEQUENCE [LARGE SCALE GENOMIC DNA]</scope>
    <source>
        <strain evidence="2 3">EML 446</strain>
    </source>
</reference>
<dbReference type="EMBL" id="VBUT01000014">
    <property type="protein sequence ID" value="TLF72876.1"/>
    <property type="molecule type" value="Genomic_DNA"/>
</dbReference>
<proteinExistence type="predicted"/>
<protein>
    <submittedName>
        <fullName evidence="2">Helix-turn-helix domain-containing protein</fullName>
    </submittedName>
</protein>
<accession>A0A5R8NB68</accession>
<sequence length="126" mass="14650">MPADRRRLSYEERKAEWVAKHIEKAPPLTEQQKQAIRTAFADLRRATAKAEVTEREDRASIPRSVTSRRIRYTKAEAAYQLSISVRTIDRLREEGKLIARRDGSRIYFDHSELESYAKSCPVEEGQ</sequence>
<dbReference type="Pfam" id="PF12728">
    <property type="entry name" value="HTH_17"/>
    <property type="match status" value="1"/>
</dbReference>